<dbReference type="AlphaFoldDB" id="X1L2S2"/>
<sequence>MTEGQVPEPKSIDYKGKKVFTVCGCKGKVVTAPDGKKHLELECVDKEAREEIASILEEEAILRVNPKVVFEETPEIPPTVKPYVAEPSEEATHEAIQAELGKE</sequence>
<proteinExistence type="predicted"/>
<name>X1L2S2_9ZZZZ</name>
<protein>
    <submittedName>
        <fullName evidence="2">Uncharacterized protein</fullName>
    </submittedName>
</protein>
<evidence type="ECO:0000256" key="1">
    <source>
        <dbReference type="SAM" id="MobiDB-lite"/>
    </source>
</evidence>
<gene>
    <name evidence="2" type="ORF">S06H3_02098</name>
</gene>
<reference evidence="2" key="1">
    <citation type="journal article" date="2014" name="Front. Microbiol.">
        <title>High frequency of phylogenetically diverse reductive dehalogenase-homologous genes in deep subseafloor sedimentary metagenomes.</title>
        <authorList>
            <person name="Kawai M."/>
            <person name="Futagami T."/>
            <person name="Toyoda A."/>
            <person name="Takaki Y."/>
            <person name="Nishi S."/>
            <person name="Hori S."/>
            <person name="Arai W."/>
            <person name="Tsubouchi T."/>
            <person name="Morono Y."/>
            <person name="Uchiyama I."/>
            <person name="Ito T."/>
            <person name="Fujiyama A."/>
            <person name="Inagaki F."/>
            <person name="Takami H."/>
        </authorList>
    </citation>
    <scope>NUCLEOTIDE SEQUENCE</scope>
    <source>
        <strain evidence="2">Expedition CK06-06</strain>
    </source>
</reference>
<comment type="caution">
    <text evidence="2">The sequence shown here is derived from an EMBL/GenBank/DDBJ whole genome shotgun (WGS) entry which is preliminary data.</text>
</comment>
<evidence type="ECO:0000313" key="2">
    <source>
        <dbReference type="EMBL" id="GAI00191.1"/>
    </source>
</evidence>
<accession>X1L2S2</accession>
<dbReference type="EMBL" id="BARV01000584">
    <property type="protein sequence ID" value="GAI00191.1"/>
    <property type="molecule type" value="Genomic_DNA"/>
</dbReference>
<organism evidence="2">
    <name type="scientific">marine sediment metagenome</name>
    <dbReference type="NCBI Taxonomy" id="412755"/>
    <lineage>
        <taxon>unclassified sequences</taxon>
        <taxon>metagenomes</taxon>
        <taxon>ecological metagenomes</taxon>
    </lineage>
</organism>
<feature type="region of interest" description="Disordered" evidence="1">
    <location>
        <begin position="80"/>
        <end position="103"/>
    </location>
</feature>